<dbReference type="RefSeq" id="WP_347721459.1">
    <property type="nucleotide sequence ID" value="NZ_CP104395.1"/>
</dbReference>
<dbReference type="GeneID" id="90590042"/>
<dbReference type="EMBL" id="CP104395">
    <property type="protein sequence ID" value="WEL19620.1"/>
    <property type="molecule type" value="Genomic_DNA"/>
</dbReference>
<proteinExistence type="predicted"/>
<dbReference type="InterPro" id="IPR007527">
    <property type="entry name" value="Znf_SWIM"/>
</dbReference>
<feature type="domain" description="SWIM-type" evidence="2">
    <location>
        <begin position="50"/>
        <end position="83"/>
    </location>
</feature>
<gene>
    <name evidence="3" type="ORF">SVXNc_0604</name>
</gene>
<organism evidence="3 4">
    <name type="scientific">Candidatus Nanohalococcus occultus</name>
    <dbReference type="NCBI Taxonomy" id="2978047"/>
    <lineage>
        <taxon>Archaea</taxon>
        <taxon>Candidatus Nanohalarchaeota</taxon>
        <taxon>Candidatus Nanohalarchaeota incertae sedis</taxon>
        <taxon>Candidatus Nanohalococcus</taxon>
    </lineage>
</organism>
<reference evidence="3 4" key="1">
    <citation type="submission" date="2022-09" db="EMBL/GenBank/DDBJ databases">
        <title>Xylan utilization by haloarchaea-nanohaloarchaea associations.</title>
        <authorList>
            <person name="Yakimov M."/>
        </authorList>
    </citation>
    <scope>NUCLEOTIDE SEQUENCE [LARGE SCALE GENOMIC DNA]</scope>
    <source>
        <strain evidence="3 4">SVXNc</strain>
    </source>
</reference>
<dbReference type="Proteomes" id="UP001218034">
    <property type="component" value="Chromosome"/>
</dbReference>
<sequence>MDFENISRPQRENLHKWGKARKIVDEERIKLLFGSDDRYQFKVEGNTSDYTLGVDIDTGETFCPCAFQGDTCSHQIAAHLFLAEIGLENTSYR</sequence>
<dbReference type="PROSITE" id="PS50966">
    <property type="entry name" value="ZF_SWIM"/>
    <property type="match status" value="1"/>
</dbReference>
<name>A0ABY8CHZ0_9ARCH</name>
<evidence type="ECO:0000256" key="1">
    <source>
        <dbReference type="PROSITE-ProRule" id="PRU00325"/>
    </source>
</evidence>
<evidence type="ECO:0000259" key="2">
    <source>
        <dbReference type="PROSITE" id="PS50966"/>
    </source>
</evidence>
<keyword evidence="1" id="KW-0479">Metal-binding</keyword>
<evidence type="ECO:0000313" key="4">
    <source>
        <dbReference type="Proteomes" id="UP001218034"/>
    </source>
</evidence>
<keyword evidence="4" id="KW-1185">Reference proteome</keyword>
<keyword evidence="1" id="KW-0862">Zinc</keyword>
<evidence type="ECO:0000313" key="3">
    <source>
        <dbReference type="EMBL" id="WEL19620.1"/>
    </source>
</evidence>
<keyword evidence="1" id="KW-0863">Zinc-finger</keyword>
<accession>A0ABY8CHZ0</accession>
<protein>
    <recommendedName>
        <fullName evidence="2">SWIM-type domain-containing protein</fullName>
    </recommendedName>
</protein>